<dbReference type="EMBL" id="MFLE01000014">
    <property type="protein sequence ID" value="OGG61890.1"/>
    <property type="molecule type" value="Genomic_DNA"/>
</dbReference>
<keyword evidence="1" id="KW-0472">Membrane</keyword>
<accession>A0A1F6DKR1</accession>
<keyword evidence="1" id="KW-1133">Transmembrane helix</keyword>
<proteinExistence type="predicted"/>
<protein>
    <recommendedName>
        <fullName evidence="4">SHS2 domain-containing protein</fullName>
    </recommendedName>
</protein>
<dbReference type="InterPro" id="IPR005883">
    <property type="entry name" value="PilM"/>
</dbReference>
<dbReference type="Pfam" id="PF11104">
    <property type="entry name" value="PilM_2"/>
    <property type="match status" value="1"/>
</dbReference>
<organism evidence="2 3">
    <name type="scientific">Candidatus Kaiserbacteria bacterium RIFCSPHIGHO2_02_FULL_49_34</name>
    <dbReference type="NCBI Taxonomy" id="1798491"/>
    <lineage>
        <taxon>Bacteria</taxon>
        <taxon>Candidatus Kaiseribacteriota</taxon>
    </lineage>
</organism>
<dbReference type="Proteomes" id="UP000176511">
    <property type="component" value="Unassembled WGS sequence"/>
</dbReference>
<evidence type="ECO:0000313" key="2">
    <source>
        <dbReference type="EMBL" id="OGG61890.1"/>
    </source>
</evidence>
<evidence type="ECO:0008006" key="4">
    <source>
        <dbReference type="Google" id="ProtNLM"/>
    </source>
</evidence>
<dbReference type="STRING" id="1798491.A3C87_00645"/>
<reference evidence="2 3" key="1">
    <citation type="journal article" date="2016" name="Nat. Commun.">
        <title>Thousands of microbial genomes shed light on interconnected biogeochemical processes in an aquifer system.</title>
        <authorList>
            <person name="Anantharaman K."/>
            <person name="Brown C.T."/>
            <person name="Hug L.A."/>
            <person name="Sharon I."/>
            <person name="Castelle C.J."/>
            <person name="Probst A.J."/>
            <person name="Thomas B.C."/>
            <person name="Singh A."/>
            <person name="Wilkins M.J."/>
            <person name="Karaoz U."/>
            <person name="Brodie E.L."/>
            <person name="Williams K.H."/>
            <person name="Hubbard S.S."/>
            <person name="Banfield J.F."/>
        </authorList>
    </citation>
    <scope>NUCLEOTIDE SEQUENCE [LARGE SCALE GENOMIC DNA]</scope>
</reference>
<comment type="caution">
    <text evidence="2">The sequence shown here is derived from an EMBL/GenBank/DDBJ whole genome shotgun (WGS) entry which is preliminary data.</text>
</comment>
<dbReference type="Gene3D" id="3.30.420.40">
    <property type="match status" value="1"/>
</dbReference>
<name>A0A1F6DKR1_9BACT</name>
<gene>
    <name evidence="2" type="ORF">A3C87_00645</name>
</gene>
<dbReference type="Gene3D" id="3.30.1490.300">
    <property type="match status" value="1"/>
</dbReference>
<dbReference type="AlphaFoldDB" id="A0A1F6DKR1"/>
<keyword evidence="1" id="KW-0812">Transmembrane</keyword>
<sequence length="469" mass="51371">MSFFAHFIRDERITALHIAEDAVSALSFTHTTKQLSAIRITRIPLAAGVIIEGRVADPTALSRVLRDLRIKNKAYRHVVVALPHAAIFTKAVIFPETLDAENDAARLLETANLSLEWNIPFHPNERFADVDILHEPVSGMHIHAIAAEHATPYITALENAGFKLVALESEHDAIARAAERGAHVITSFTSPTYENILACRDGFALLSSTHALGAFPTKTARTNAVKRAAEFVASRFGKRPVVKVFEKLPLLEEVKKIIDARNDISLIPLLGVALRARTARRDDVAASLLPIGTEEAYEYQKLEAFIGGLGTLTLLTALIITGAAISAWYGVRTQLATIPRGDLFTETFSVDTALTEERANYERWSAVIATVGPLATEETSFARMTAFIRTYAISGISIRDVSADATTVRLGGVARSRTHLNTFRDALKSAEEVATVELPITDAELRGDIPFQMTITFKPAVWQSWVPNN</sequence>
<evidence type="ECO:0000256" key="1">
    <source>
        <dbReference type="SAM" id="Phobius"/>
    </source>
</evidence>
<feature type="transmembrane region" description="Helical" evidence="1">
    <location>
        <begin position="305"/>
        <end position="331"/>
    </location>
</feature>
<evidence type="ECO:0000313" key="3">
    <source>
        <dbReference type="Proteomes" id="UP000176511"/>
    </source>
</evidence>